<evidence type="ECO:0000313" key="2">
    <source>
        <dbReference type="EMBL" id="KAL3315246.1"/>
    </source>
</evidence>
<organism evidence="2 3">
    <name type="scientific">Cichlidogyrus casuarinus</name>
    <dbReference type="NCBI Taxonomy" id="1844966"/>
    <lineage>
        <taxon>Eukaryota</taxon>
        <taxon>Metazoa</taxon>
        <taxon>Spiralia</taxon>
        <taxon>Lophotrochozoa</taxon>
        <taxon>Platyhelminthes</taxon>
        <taxon>Monogenea</taxon>
        <taxon>Monopisthocotylea</taxon>
        <taxon>Dactylogyridea</taxon>
        <taxon>Ancyrocephalidae</taxon>
        <taxon>Cichlidogyrus</taxon>
    </lineage>
</organism>
<feature type="chain" id="PRO_5044872188" evidence="1">
    <location>
        <begin position="20"/>
        <end position="82"/>
    </location>
</feature>
<evidence type="ECO:0000313" key="3">
    <source>
        <dbReference type="Proteomes" id="UP001626550"/>
    </source>
</evidence>
<comment type="caution">
    <text evidence="2">The sequence shown here is derived from an EMBL/GenBank/DDBJ whole genome shotgun (WGS) entry which is preliminary data.</text>
</comment>
<gene>
    <name evidence="2" type="ORF">Ciccas_006126</name>
</gene>
<feature type="signal peptide" evidence="1">
    <location>
        <begin position="1"/>
        <end position="19"/>
    </location>
</feature>
<sequence>MNLLTTFCLVLCLAAFVNCNERQLEQSLEKLRTSLFNFFQSSDKAITPISQKLHKENAEQEKIYLKKISDQINQFIKKLQEM</sequence>
<evidence type="ECO:0000256" key="1">
    <source>
        <dbReference type="SAM" id="SignalP"/>
    </source>
</evidence>
<dbReference type="EMBL" id="JBJKFK010000793">
    <property type="protein sequence ID" value="KAL3315246.1"/>
    <property type="molecule type" value="Genomic_DNA"/>
</dbReference>
<reference evidence="2 3" key="1">
    <citation type="submission" date="2024-11" db="EMBL/GenBank/DDBJ databases">
        <title>Adaptive evolution of stress response genes in parasites aligns with host niche diversity.</title>
        <authorList>
            <person name="Hahn C."/>
            <person name="Resl P."/>
        </authorList>
    </citation>
    <scope>NUCLEOTIDE SEQUENCE [LARGE SCALE GENOMIC DNA]</scope>
    <source>
        <strain evidence="2">EGGRZ-B1_66</strain>
        <tissue evidence="2">Body</tissue>
    </source>
</reference>
<keyword evidence="3" id="KW-1185">Reference proteome</keyword>
<dbReference type="Proteomes" id="UP001626550">
    <property type="component" value="Unassembled WGS sequence"/>
</dbReference>
<keyword evidence="1" id="KW-0732">Signal</keyword>
<proteinExistence type="predicted"/>
<dbReference type="AlphaFoldDB" id="A0ABD2QAH3"/>
<protein>
    <submittedName>
        <fullName evidence="2">Uncharacterized protein</fullName>
    </submittedName>
</protein>
<accession>A0ABD2QAH3</accession>
<name>A0ABD2QAH3_9PLAT</name>